<dbReference type="EMBL" id="UINC01185295">
    <property type="protein sequence ID" value="SVD96923.1"/>
    <property type="molecule type" value="Genomic_DNA"/>
</dbReference>
<evidence type="ECO:0000313" key="1">
    <source>
        <dbReference type="EMBL" id="SVD96923.1"/>
    </source>
</evidence>
<gene>
    <name evidence="1" type="ORF">METZ01_LOCUS449777</name>
</gene>
<dbReference type="InterPro" id="IPR029044">
    <property type="entry name" value="Nucleotide-diphossugar_trans"/>
</dbReference>
<organism evidence="1">
    <name type="scientific">marine metagenome</name>
    <dbReference type="NCBI Taxonomy" id="408172"/>
    <lineage>
        <taxon>unclassified sequences</taxon>
        <taxon>metagenomes</taxon>
        <taxon>ecological metagenomes</taxon>
    </lineage>
</organism>
<reference evidence="1" key="1">
    <citation type="submission" date="2018-05" db="EMBL/GenBank/DDBJ databases">
        <authorList>
            <person name="Lanie J.A."/>
            <person name="Ng W.-L."/>
            <person name="Kazmierczak K.M."/>
            <person name="Andrzejewski T.M."/>
            <person name="Davidsen T.M."/>
            <person name="Wayne K.J."/>
            <person name="Tettelin H."/>
            <person name="Glass J.I."/>
            <person name="Rusch D."/>
            <person name="Podicherti R."/>
            <person name="Tsui H.-C.T."/>
            <person name="Winkler M.E."/>
        </authorList>
    </citation>
    <scope>NUCLEOTIDE SEQUENCE</scope>
</reference>
<dbReference type="Gene3D" id="3.90.550.10">
    <property type="entry name" value="Spore Coat Polysaccharide Biosynthesis Protein SpsA, Chain A"/>
    <property type="match status" value="1"/>
</dbReference>
<dbReference type="AlphaFoldDB" id="A0A382ZND8"/>
<accession>A0A382ZND8</accession>
<protein>
    <recommendedName>
        <fullName evidence="2">Glycosyltransferase 2-like domain-containing protein</fullName>
    </recommendedName>
</protein>
<feature type="non-terminal residue" evidence="1">
    <location>
        <position position="203"/>
    </location>
</feature>
<sequence>MDKPTIALITAVWKRPELTGLVLNRFKNIKFELSNKINLELIAVGSEGDASRRLCESRGFFYVEYENVPLNRKYNAACRTAKQFDPDAVFRIDSDDWITGNIFDRYLEILKNGVDAVGLLDIYFLDLSDFKLGKWDGYGFFNNKVDRYEAWRRKLKGRTHGVARCFSRRLMEKINWELWDEELELNSGLDRNCDKRLKRHGFK</sequence>
<proteinExistence type="predicted"/>
<dbReference type="SUPFAM" id="SSF53448">
    <property type="entry name" value="Nucleotide-diphospho-sugar transferases"/>
    <property type="match status" value="1"/>
</dbReference>
<evidence type="ECO:0008006" key="2">
    <source>
        <dbReference type="Google" id="ProtNLM"/>
    </source>
</evidence>
<dbReference type="CDD" id="cd00761">
    <property type="entry name" value="Glyco_tranf_GTA_type"/>
    <property type="match status" value="1"/>
</dbReference>
<name>A0A382ZND8_9ZZZZ</name>